<dbReference type="AlphaFoldDB" id="A0A3P7N9Y9"/>
<dbReference type="OrthoDB" id="5920264at2759"/>
<sequence length="105" mass="11652">MYYSFGYVMLVCSLGLNALHMALQREKSMLKLCSEMLTKPQNLVLLFLHMALFGFSILTLTVNRLTLGSSTTLLSFSAILLVPVPSLFYVLTVGLTDPQHIHSVS</sequence>
<dbReference type="InterPro" id="IPR008485">
    <property type="entry name" value="JAMP"/>
</dbReference>
<accession>A0A3P7N9Y9</accession>
<dbReference type="Pfam" id="PF05571">
    <property type="entry name" value="JAMP"/>
    <property type="match status" value="1"/>
</dbReference>
<protein>
    <submittedName>
        <fullName evidence="2">Uncharacterized protein</fullName>
    </submittedName>
</protein>
<keyword evidence="1" id="KW-1133">Transmembrane helix</keyword>
<evidence type="ECO:0000313" key="3">
    <source>
        <dbReference type="Proteomes" id="UP000271098"/>
    </source>
</evidence>
<dbReference type="GO" id="GO:0036503">
    <property type="term" value="P:ERAD pathway"/>
    <property type="evidence" value="ECO:0007669"/>
    <property type="project" value="TreeGrafter"/>
</dbReference>
<keyword evidence="3" id="KW-1185">Reference proteome</keyword>
<dbReference type="EMBL" id="UYRT01087190">
    <property type="protein sequence ID" value="VDN32278.1"/>
    <property type="molecule type" value="Genomic_DNA"/>
</dbReference>
<name>A0A3P7N9Y9_9BILA</name>
<dbReference type="GO" id="GO:0006986">
    <property type="term" value="P:response to unfolded protein"/>
    <property type="evidence" value="ECO:0007669"/>
    <property type="project" value="InterPro"/>
</dbReference>
<dbReference type="GO" id="GO:0031625">
    <property type="term" value="F:ubiquitin protein ligase binding"/>
    <property type="evidence" value="ECO:0007669"/>
    <property type="project" value="TreeGrafter"/>
</dbReference>
<proteinExistence type="predicted"/>
<dbReference type="GO" id="GO:0016020">
    <property type="term" value="C:membrane"/>
    <property type="evidence" value="ECO:0007669"/>
    <property type="project" value="InterPro"/>
</dbReference>
<gene>
    <name evidence="2" type="ORF">GPUH_LOCUS18697</name>
</gene>
<organism evidence="2 3">
    <name type="scientific">Gongylonema pulchrum</name>
    <dbReference type="NCBI Taxonomy" id="637853"/>
    <lineage>
        <taxon>Eukaryota</taxon>
        <taxon>Metazoa</taxon>
        <taxon>Ecdysozoa</taxon>
        <taxon>Nematoda</taxon>
        <taxon>Chromadorea</taxon>
        <taxon>Rhabditida</taxon>
        <taxon>Spirurina</taxon>
        <taxon>Spiruromorpha</taxon>
        <taxon>Spiruroidea</taxon>
        <taxon>Gongylonematidae</taxon>
        <taxon>Gongylonema</taxon>
    </lineage>
</organism>
<feature type="transmembrane region" description="Helical" evidence="1">
    <location>
        <begin position="6"/>
        <end position="23"/>
    </location>
</feature>
<feature type="transmembrane region" description="Helical" evidence="1">
    <location>
        <begin position="43"/>
        <end position="62"/>
    </location>
</feature>
<evidence type="ECO:0000313" key="2">
    <source>
        <dbReference type="EMBL" id="VDN32278.1"/>
    </source>
</evidence>
<keyword evidence="1" id="KW-0472">Membrane</keyword>
<dbReference type="PANTHER" id="PTHR12740">
    <property type="entry name" value="JNK1/MAPK8-ASSOCIATED MEMBRANE PROTEIN"/>
    <property type="match status" value="1"/>
</dbReference>
<reference evidence="2 3" key="1">
    <citation type="submission" date="2018-11" db="EMBL/GenBank/DDBJ databases">
        <authorList>
            <consortium name="Pathogen Informatics"/>
        </authorList>
    </citation>
    <scope>NUCLEOTIDE SEQUENCE [LARGE SCALE GENOMIC DNA]</scope>
</reference>
<dbReference type="Proteomes" id="UP000271098">
    <property type="component" value="Unassembled WGS sequence"/>
</dbReference>
<evidence type="ECO:0000256" key="1">
    <source>
        <dbReference type="SAM" id="Phobius"/>
    </source>
</evidence>
<dbReference type="PANTHER" id="PTHR12740:SF4">
    <property type="entry name" value="JNK1_MAPK8-ASSOCIATED MEMBRANE PROTEIN"/>
    <property type="match status" value="1"/>
</dbReference>
<keyword evidence="1" id="KW-0812">Transmembrane</keyword>
<feature type="transmembrane region" description="Helical" evidence="1">
    <location>
        <begin position="74"/>
        <end position="95"/>
    </location>
</feature>